<keyword evidence="3" id="KW-0813">Transport</keyword>
<accession>A0ABV9H910</accession>
<keyword evidence="5 8" id="KW-0067">ATP-binding</keyword>
<comment type="subcellular location">
    <subcellularLocation>
        <location evidence="1">Cell inner membrane</location>
    </subcellularLocation>
</comment>
<feature type="domain" description="ABC transporter" evidence="7">
    <location>
        <begin position="6"/>
        <end position="238"/>
    </location>
</feature>
<dbReference type="InterPro" id="IPR027417">
    <property type="entry name" value="P-loop_NTPase"/>
</dbReference>
<name>A0ABV9H910_9HYPH</name>
<protein>
    <submittedName>
        <fullName evidence="8">ABC transporter ATP-binding protein</fullName>
    </submittedName>
</protein>
<comment type="caution">
    <text evidence="8">The sequence shown here is derived from an EMBL/GenBank/DDBJ whole genome shotgun (WGS) entry which is preliminary data.</text>
</comment>
<dbReference type="InterPro" id="IPR052156">
    <property type="entry name" value="BCAA_Transport_ATP-bd_LivF"/>
</dbReference>
<organism evidence="8 9">
    <name type="scientific">Daeguia caeni</name>
    <dbReference type="NCBI Taxonomy" id="439612"/>
    <lineage>
        <taxon>Bacteria</taxon>
        <taxon>Pseudomonadati</taxon>
        <taxon>Pseudomonadota</taxon>
        <taxon>Alphaproteobacteria</taxon>
        <taxon>Hyphomicrobiales</taxon>
        <taxon>Brucellaceae</taxon>
        <taxon>Daeguia</taxon>
    </lineage>
</organism>
<dbReference type="SUPFAM" id="SSF52540">
    <property type="entry name" value="P-loop containing nucleoside triphosphate hydrolases"/>
    <property type="match status" value="1"/>
</dbReference>
<dbReference type="Proteomes" id="UP001596042">
    <property type="component" value="Unassembled WGS sequence"/>
</dbReference>
<evidence type="ECO:0000256" key="4">
    <source>
        <dbReference type="ARBA" id="ARBA00022741"/>
    </source>
</evidence>
<evidence type="ECO:0000256" key="6">
    <source>
        <dbReference type="ARBA" id="ARBA00022970"/>
    </source>
</evidence>
<evidence type="ECO:0000259" key="7">
    <source>
        <dbReference type="PROSITE" id="PS50893"/>
    </source>
</evidence>
<dbReference type="Gene3D" id="3.40.50.300">
    <property type="entry name" value="P-loop containing nucleotide triphosphate hydrolases"/>
    <property type="match status" value="1"/>
</dbReference>
<dbReference type="GO" id="GO:0005524">
    <property type="term" value="F:ATP binding"/>
    <property type="evidence" value="ECO:0007669"/>
    <property type="project" value="UniProtKB-KW"/>
</dbReference>
<sequence>MAEYLLDVRGLHSGYGRVEVLHGINLHVGKGEVVAVVGANGAGKSTLMNVLSGIVSAWSGDILWEGQSIRRQRAANVARLGLRQVPEGRRVFIDLSVEDNLRLGGYGRSKAEVNQSLETIYELFPRLRERRRQMAGSLSGGEQQMVAIGRAIAGKPRLLMLDEPSMGLAPLVVAEIFWLIGVMKAELDMSILIVEQNARAALRLADRAHVLSLGKSIIEGTGAELMNDPRVQQAFLGGHGATQGGEAAE</sequence>
<dbReference type="PROSITE" id="PS00211">
    <property type="entry name" value="ABC_TRANSPORTER_1"/>
    <property type="match status" value="1"/>
</dbReference>
<dbReference type="InterPro" id="IPR017871">
    <property type="entry name" value="ABC_transporter-like_CS"/>
</dbReference>
<evidence type="ECO:0000256" key="1">
    <source>
        <dbReference type="ARBA" id="ARBA00004533"/>
    </source>
</evidence>
<gene>
    <name evidence="8" type="ORF">ACFO1V_13240</name>
</gene>
<dbReference type="Pfam" id="PF00005">
    <property type="entry name" value="ABC_tran"/>
    <property type="match status" value="1"/>
</dbReference>
<keyword evidence="9" id="KW-1185">Reference proteome</keyword>
<evidence type="ECO:0000313" key="9">
    <source>
        <dbReference type="Proteomes" id="UP001596042"/>
    </source>
</evidence>
<evidence type="ECO:0000313" key="8">
    <source>
        <dbReference type="EMBL" id="MFC4626157.1"/>
    </source>
</evidence>
<reference evidence="9" key="1">
    <citation type="journal article" date="2019" name="Int. J. Syst. Evol. Microbiol.">
        <title>The Global Catalogue of Microorganisms (GCM) 10K type strain sequencing project: providing services to taxonomists for standard genome sequencing and annotation.</title>
        <authorList>
            <consortium name="The Broad Institute Genomics Platform"/>
            <consortium name="The Broad Institute Genome Sequencing Center for Infectious Disease"/>
            <person name="Wu L."/>
            <person name="Ma J."/>
        </authorList>
    </citation>
    <scope>NUCLEOTIDE SEQUENCE [LARGE SCALE GENOMIC DNA]</scope>
    <source>
        <strain evidence="9">CGMCC 1.15731</strain>
    </source>
</reference>
<dbReference type="EMBL" id="JBHSEL010000122">
    <property type="protein sequence ID" value="MFC4626157.1"/>
    <property type="molecule type" value="Genomic_DNA"/>
</dbReference>
<keyword evidence="4" id="KW-0547">Nucleotide-binding</keyword>
<evidence type="ECO:0000256" key="3">
    <source>
        <dbReference type="ARBA" id="ARBA00022448"/>
    </source>
</evidence>
<evidence type="ECO:0000256" key="2">
    <source>
        <dbReference type="ARBA" id="ARBA00005417"/>
    </source>
</evidence>
<dbReference type="PROSITE" id="PS50893">
    <property type="entry name" value="ABC_TRANSPORTER_2"/>
    <property type="match status" value="1"/>
</dbReference>
<dbReference type="PANTHER" id="PTHR43820:SF4">
    <property type="entry name" value="HIGH-AFFINITY BRANCHED-CHAIN AMINO ACID TRANSPORT ATP-BINDING PROTEIN LIVF"/>
    <property type="match status" value="1"/>
</dbReference>
<dbReference type="InterPro" id="IPR003593">
    <property type="entry name" value="AAA+_ATPase"/>
</dbReference>
<dbReference type="PANTHER" id="PTHR43820">
    <property type="entry name" value="HIGH-AFFINITY BRANCHED-CHAIN AMINO ACID TRANSPORT ATP-BINDING PROTEIN LIVF"/>
    <property type="match status" value="1"/>
</dbReference>
<dbReference type="SMART" id="SM00382">
    <property type="entry name" value="AAA"/>
    <property type="match status" value="1"/>
</dbReference>
<proteinExistence type="inferred from homology"/>
<comment type="similarity">
    <text evidence="2">Belongs to the ABC transporter superfamily.</text>
</comment>
<keyword evidence="6" id="KW-0029">Amino-acid transport</keyword>
<evidence type="ECO:0000256" key="5">
    <source>
        <dbReference type="ARBA" id="ARBA00022840"/>
    </source>
</evidence>
<dbReference type="CDD" id="cd03224">
    <property type="entry name" value="ABC_TM1139_LivF_branched"/>
    <property type="match status" value="1"/>
</dbReference>
<dbReference type="RefSeq" id="WP_374832648.1">
    <property type="nucleotide sequence ID" value="NZ_JBHEEZ010000017.1"/>
</dbReference>
<dbReference type="InterPro" id="IPR003439">
    <property type="entry name" value="ABC_transporter-like_ATP-bd"/>
</dbReference>